<protein>
    <recommendedName>
        <fullName evidence="1">KANL3/Tex30 alpha/beta hydrolase-like domain-containing protein</fullName>
    </recommendedName>
</protein>
<gene>
    <name evidence="2" type="ORF">KHA97_20055</name>
</gene>
<organism evidence="2 3">
    <name type="scientific">Lederbergia citri</name>
    <dbReference type="NCBI Taxonomy" id="2833580"/>
    <lineage>
        <taxon>Bacteria</taxon>
        <taxon>Bacillati</taxon>
        <taxon>Bacillota</taxon>
        <taxon>Bacilli</taxon>
        <taxon>Bacillales</taxon>
        <taxon>Bacillaceae</taxon>
        <taxon>Lederbergia</taxon>
    </lineage>
</organism>
<dbReference type="InterPro" id="IPR046879">
    <property type="entry name" value="KANL3/Tex30_Abhydrolase"/>
</dbReference>
<feature type="domain" description="KANL3/Tex30 alpha/beta hydrolase-like" evidence="1">
    <location>
        <begin position="37"/>
        <end position="219"/>
    </location>
</feature>
<dbReference type="Proteomes" id="UP000681414">
    <property type="component" value="Unassembled WGS sequence"/>
</dbReference>
<evidence type="ECO:0000313" key="2">
    <source>
        <dbReference type="EMBL" id="MBS4197341.1"/>
    </source>
</evidence>
<proteinExistence type="predicted"/>
<dbReference type="PIRSF" id="PIRSF033634">
    <property type="entry name" value="UCP033634"/>
    <property type="match status" value="1"/>
</dbReference>
<reference evidence="2 3" key="1">
    <citation type="submission" date="2021-05" db="EMBL/GenBank/DDBJ databases">
        <title>Novel Bacillus species.</title>
        <authorList>
            <person name="Liu G."/>
        </authorList>
    </citation>
    <scope>NUCLEOTIDE SEQUENCE [LARGE SCALE GENOMIC DNA]</scope>
    <source>
        <strain evidence="3">FJAT-49780</strain>
    </source>
</reference>
<evidence type="ECO:0000259" key="1">
    <source>
        <dbReference type="Pfam" id="PF20408"/>
    </source>
</evidence>
<dbReference type="AlphaFoldDB" id="A0A942TIF1"/>
<dbReference type="RefSeq" id="WP_213126574.1">
    <property type="nucleotide sequence ID" value="NZ_JAGYPG010000004.1"/>
</dbReference>
<name>A0A942TIF1_9BACI</name>
<dbReference type="EMBL" id="JAGYPG010000004">
    <property type="protein sequence ID" value="MBS4197341.1"/>
    <property type="molecule type" value="Genomic_DNA"/>
</dbReference>
<dbReference type="Pfam" id="PF20408">
    <property type="entry name" value="Abhydrolase_11"/>
    <property type="match status" value="1"/>
</dbReference>
<dbReference type="InterPro" id="IPR017018">
    <property type="entry name" value="UCP033634"/>
</dbReference>
<dbReference type="SUPFAM" id="SSF53474">
    <property type="entry name" value="alpha/beta-Hydrolases"/>
    <property type="match status" value="1"/>
</dbReference>
<comment type="caution">
    <text evidence="2">The sequence shown here is derived from an EMBL/GenBank/DDBJ whole genome shotgun (WGS) entry which is preliminary data.</text>
</comment>
<sequence>MHDFNEGKVARNDESTINYTWICGKEKNNSICIMLPGLGYTTQRPLFHYATSVCLNENVDVLQVNYNYLENDAFKKLKHHEQDQWIYEDVKSVVETVLKDTEYGTYFILSKSIGTIPMAYEWNQGNFIDVAHTYGIWLTPLIKDEIVCNALSKTVIPSLYVIGTDDPHYKEELIASINENSTITGLVIPNANHGLEVKGDIKTSINIVNDVMASIETFIRKYKG</sequence>
<accession>A0A942TIF1</accession>
<dbReference type="InterPro" id="IPR029058">
    <property type="entry name" value="AB_hydrolase_fold"/>
</dbReference>
<evidence type="ECO:0000313" key="3">
    <source>
        <dbReference type="Proteomes" id="UP000681414"/>
    </source>
</evidence>
<keyword evidence="3" id="KW-1185">Reference proteome</keyword>